<organism evidence="2 3">
    <name type="scientific">Tritrichomonas foetus</name>
    <dbReference type="NCBI Taxonomy" id="1144522"/>
    <lineage>
        <taxon>Eukaryota</taxon>
        <taxon>Metamonada</taxon>
        <taxon>Parabasalia</taxon>
        <taxon>Tritrichomonadida</taxon>
        <taxon>Tritrichomonadidae</taxon>
        <taxon>Tritrichomonas</taxon>
    </lineage>
</organism>
<keyword evidence="3" id="KW-1185">Reference proteome</keyword>
<dbReference type="Proteomes" id="UP000179807">
    <property type="component" value="Unassembled WGS sequence"/>
</dbReference>
<sequence length="604" mass="70052">MMRYISRELSPESFKESITSTVNGNTLYPPPSETATHPHIINIHCSAESMPKSTFFSKKDAICVMYTPCKHGWHEYGRTEVCWNILNPIWVRPFTFRIDGNFESMHFKVYDVNENSYDMSHQDEIGCCEISVNDFLKHSSETNYLQLSLFNNKTGRQTGMLNLYYFELVPHIYGSLFFRMSVKDLKSPGRILKANPFFVISRLHKMTGRFVPVYKSAIMSRKCECYWEDIEIFMQFFCGGDLDLPMRITFHDYKTNGFKTIGEIITTIGQLKLAGECKFYITPILPQQHETQQLQPSSHSSSQTQDESQQYQQYLTTQLNSEQIQQLQIQYQQKSTKDTKGVFFTKLQSECSLPRLFDYRLIGVQLSPMVGIDYSSTVVSFTFNNIGQHLENGVFSYRYCLNDVCDLLTPLVMGQPYSTYLFADFPNEQKIKSLALNKQTDTLPDVLSVLMSYERAKRTIKFPKKCYLTPLIVKAREVSRKRWNESRSITVLVIITNGKFEDLKNAIDCFVEAENDPLVTIIVSMGGNRKDLDHAFKHHHGIIENSLGKKTSRRTVKLTTYLEFKTYPDPRLPHHITPCAKKMARMYLESIEYFRNAPSFMEFE</sequence>
<dbReference type="GO" id="GO:0005544">
    <property type="term" value="F:calcium-dependent phospholipid binding"/>
    <property type="evidence" value="ECO:0007669"/>
    <property type="project" value="InterPro"/>
</dbReference>
<name>A0A1J4JB01_9EUKA</name>
<dbReference type="GO" id="GO:0071277">
    <property type="term" value="P:cellular response to calcium ion"/>
    <property type="evidence" value="ECO:0007669"/>
    <property type="project" value="TreeGrafter"/>
</dbReference>
<dbReference type="InterPro" id="IPR010734">
    <property type="entry name" value="Copine_C"/>
</dbReference>
<dbReference type="OrthoDB" id="5855668at2759"/>
<evidence type="ECO:0000259" key="1">
    <source>
        <dbReference type="PROSITE" id="PS50004"/>
    </source>
</evidence>
<proteinExistence type="predicted"/>
<dbReference type="RefSeq" id="XP_068349473.1">
    <property type="nucleotide sequence ID" value="XM_068495177.1"/>
</dbReference>
<gene>
    <name evidence="2" type="ORF">TRFO_09978</name>
</gene>
<comment type="caution">
    <text evidence="2">The sequence shown here is derived from an EMBL/GenBank/DDBJ whole genome shotgun (WGS) entry which is preliminary data.</text>
</comment>
<protein>
    <recommendedName>
        <fullName evidence="1">C2 domain-containing protein</fullName>
    </recommendedName>
</protein>
<dbReference type="Pfam" id="PF07002">
    <property type="entry name" value="Copine"/>
    <property type="match status" value="1"/>
</dbReference>
<dbReference type="SMART" id="SM00239">
    <property type="entry name" value="C2"/>
    <property type="match status" value="1"/>
</dbReference>
<feature type="domain" description="C2" evidence="1">
    <location>
        <begin position="18"/>
        <end position="145"/>
    </location>
</feature>
<dbReference type="PANTHER" id="PTHR10857:SF106">
    <property type="entry name" value="C2 DOMAIN-CONTAINING PROTEIN"/>
    <property type="match status" value="1"/>
</dbReference>
<dbReference type="InterPro" id="IPR000008">
    <property type="entry name" value="C2_dom"/>
</dbReference>
<evidence type="ECO:0000313" key="2">
    <source>
        <dbReference type="EMBL" id="OHS96336.1"/>
    </source>
</evidence>
<dbReference type="VEuPathDB" id="TrichDB:TRFO_09978"/>
<dbReference type="InterPro" id="IPR045052">
    <property type="entry name" value="Copine"/>
</dbReference>
<dbReference type="SUPFAM" id="SSF49562">
    <property type="entry name" value="C2 domain (Calcium/lipid-binding domain, CaLB)"/>
    <property type="match status" value="1"/>
</dbReference>
<dbReference type="Pfam" id="PF00168">
    <property type="entry name" value="C2"/>
    <property type="match status" value="1"/>
</dbReference>
<dbReference type="GeneID" id="94829881"/>
<evidence type="ECO:0000313" key="3">
    <source>
        <dbReference type="Proteomes" id="UP000179807"/>
    </source>
</evidence>
<dbReference type="PROSITE" id="PS50004">
    <property type="entry name" value="C2"/>
    <property type="match status" value="1"/>
</dbReference>
<dbReference type="EMBL" id="MLAK01001182">
    <property type="protein sequence ID" value="OHS96336.1"/>
    <property type="molecule type" value="Genomic_DNA"/>
</dbReference>
<dbReference type="GO" id="GO:0005886">
    <property type="term" value="C:plasma membrane"/>
    <property type="evidence" value="ECO:0007669"/>
    <property type="project" value="TreeGrafter"/>
</dbReference>
<reference evidence="2" key="1">
    <citation type="submission" date="2016-10" db="EMBL/GenBank/DDBJ databases">
        <authorList>
            <person name="Benchimol M."/>
            <person name="Almeida L.G."/>
            <person name="Vasconcelos A.T."/>
            <person name="Perreira-Neves A."/>
            <person name="Rosa I.A."/>
            <person name="Tasca T."/>
            <person name="Bogo M.R."/>
            <person name="de Souza W."/>
        </authorList>
    </citation>
    <scope>NUCLEOTIDE SEQUENCE [LARGE SCALE GENOMIC DNA]</scope>
    <source>
        <strain evidence="2">K</strain>
    </source>
</reference>
<dbReference type="InterPro" id="IPR035892">
    <property type="entry name" value="C2_domain_sf"/>
</dbReference>
<dbReference type="Gene3D" id="2.60.40.150">
    <property type="entry name" value="C2 domain"/>
    <property type="match status" value="1"/>
</dbReference>
<accession>A0A1J4JB01</accession>
<dbReference type="AlphaFoldDB" id="A0A1J4JB01"/>
<dbReference type="PANTHER" id="PTHR10857">
    <property type="entry name" value="COPINE"/>
    <property type="match status" value="1"/>
</dbReference>